<proteinExistence type="predicted"/>
<evidence type="ECO:0000313" key="4">
    <source>
        <dbReference type="Proteomes" id="UP000887458"/>
    </source>
</evidence>
<accession>A0ABQ8J8C9</accession>
<dbReference type="EMBL" id="NJHN03000062">
    <property type="protein sequence ID" value="KAH9418849.1"/>
    <property type="molecule type" value="Genomic_DNA"/>
</dbReference>
<evidence type="ECO:0000256" key="1">
    <source>
        <dbReference type="SAM" id="MobiDB-lite"/>
    </source>
</evidence>
<keyword evidence="2" id="KW-1133">Transmembrane helix</keyword>
<name>A0ABQ8J8C9_DERPT</name>
<feature type="transmembrane region" description="Helical" evidence="2">
    <location>
        <begin position="217"/>
        <end position="242"/>
    </location>
</feature>
<sequence length="348" mass="41620">MSMERNPHKEFDIRLSLKLYELNDFNDYIRQFEMIHKEFLLELDDPDSSATKINNDDQKSKSNQPKFCDRIKQIEYRFQNLLHRTIIEPKKSSYEKLRSFSSLLVINRHYLINYLTPTVAFLVQISLLLYYNTITIRKCIGLIIFNLIFTGSLMKYYLEKQIEHERLIYSDYNPDLITLIVQYFMTIFTYMMTEFIQKLQPQLQQLFEQITIDSWNPFIFIRNFCILMFSIFLLFQMIPYIFNFFVNIIHILFDHHHHHHHHRQQQPMNSHRMNQKEITNSNGNDQPPTIVYNFNNSTIGTIECLDSQRLKSSSSSPLTLLPKLESTKTTNAELPSDNEEYYSADENS</sequence>
<feature type="transmembrane region" description="Helical" evidence="2">
    <location>
        <begin position="111"/>
        <end position="132"/>
    </location>
</feature>
<feature type="compositionally biased region" description="Low complexity" evidence="1">
    <location>
        <begin position="313"/>
        <end position="330"/>
    </location>
</feature>
<comment type="caution">
    <text evidence="3">The sequence shown here is derived from an EMBL/GenBank/DDBJ whole genome shotgun (WGS) entry which is preliminary data.</text>
</comment>
<protein>
    <submittedName>
        <fullName evidence="3">Uncharacterized protein</fullName>
    </submittedName>
</protein>
<organism evidence="3 4">
    <name type="scientific">Dermatophagoides pteronyssinus</name>
    <name type="common">European house dust mite</name>
    <dbReference type="NCBI Taxonomy" id="6956"/>
    <lineage>
        <taxon>Eukaryota</taxon>
        <taxon>Metazoa</taxon>
        <taxon>Ecdysozoa</taxon>
        <taxon>Arthropoda</taxon>
        <taxon>Chelicerata</taxon>
        <taxon>Arachnida</taxon>
        <taxon>Acari</taxon>
        <taxon>Acariformes</taxon>
        <taxon>Sarcoptiformes</taxon>
        <taxon>Astigmata</taxon>
        <taxon>Psoroptidia</taxon>
        <taxon>Analgoidea</taxon>
        <taxon>Pyroglyphidae</taxon>
        <taxon>Dermatophagoidinae</taxon>
        <taxon>Dermatophagoides</taxon>
    </lineage>
</organism>
<feature type="transmembrane region" description="Helical" evidence="2">
    <location>
        <begin position="139"/>
        <end position="157"/>
    </location>
</feature>
<gene>
    <name evidence="3" type="ORF">DERP_004175</name>
</gene>
<feature type="compositionally biased region" description="Acidic residues" evidence="1">
    <location>
        <begin position="336"/>
        <end position="348"/>
    </location>
</feature>
<reference evidence="3 4" key="1">
    <citation type="journal article" date="2018" name="J. Allergy Clin. Immunol.">
        <title>High-quality assembly of Dermatophagoides pteronyssinus genome and transcriptome reveals a wide range of novel allergens.</title>
        <authorList>
            <person name="Liu X.Y."/>
            <person name="Yang K.Y."/>
            <person name="Wang M.Q."/>
            <person name="Kwok J.S."/>
            <person name="Zeng X."/>
            <person name="Yang Z."/>
            <person name="Xiao X.J."/>
            <person name="Lau C.P."/>
            <person name="Li Y."/>
            <person name="Huang Z.M."/>
            <person name="Ba J.G."/>
            <person name="Yim A.K."/>
            <person name="Ouyang C.Y."/>
            <person name="Ngai S.M."/>
            <person name="Chan T.F."/>
            <person name="Leung E.L."/>
            <person name="Liu L."/>
            <person name="Liu Z.G."/>
            <person name="Tsui S.K."/>
        </authorList>
    </citation>
    <scope>NUCLEOTIDE SEQUENCE [LARGE SCALE GENOMIC DNA]</scope>
    <source>
        <strain evidence="3">Derp</strain>
    </source>
</reference>
<keyword evidence="2" id="KW-0812">Transmembrane</keyword>
<evidence type="ECO:0000313" key="3">
    <source>
        <dbReference type="EMBL" id="KAH9418849.1"/>
    </source>
</evidence>
<keyword evidence="4" id="KW-1185">Reference proteome</keyword>
<feature type="transmembrane region" description="Helical" evidence="2">
    <location>
        <begin position="177"/>
        <end position="196"/>
    </location>
</feature>
<keyword evidence="2" id="KW-0472">Membrane</keyword>
<dbReference type="Proteomes" id="UP000887458">
    <property type="component" value="Unassembled WGS sequence"/>
</dbReference>
<reference evidence="3 4" key="2">
    <citation type="journal article" date="2022" name="Mol. Biol. Evol.">
        <title>Comparative Genomics Reveals Insights into the Divergent Evolution of Astigmatic Mites and Household Pest Adaptations.</title>
        <authorList>
            <person name="Xiong Q."/>
            <person name="Wan A.T."/>
            <person name="Liu X."/>
            <person name="Fung C.S."/>
            <person name="Xiao X."/>
            <person name="Malainual N."/>
            <person name="Hou J."/>
            <person name="Wang L."/>
            <person name="Wang M."/>
            <person name="Yang K.Y."/>
            <person name="Cui Y."/>
            <person name="Leung E.L."/>
            <person name="Nong W."/>
            <person name="Shin S.K."/>
            <person name="Au S.W."/>
            <person name="Jeong K.Y."/>
            <person name="Chew F.T."/>
            <person name="Hui J.H."/>
            <person name="Leung T.F."/>
            <person name="Tungtrongchitr A."/>
            <person name="Zhong N."/>
            <person name="Liu Z."/>
            <person name="Tsui S.K."/>
        </authorList>
    </citation>
    <scope>NUCLEOTIDE SEQUENCE [LARGE SCALE GENOMIC DNA]</scope>
    <source>
        <strain evidence="3">Derp</strain>
    </source>
</reference>
<feature type="region of interest" description="Disordered" evidence="1">
    <location>
        <begin position="262"/>
        <end position="290"/>
    </location>
</feature>
<evidence type="ECO:0000256" key="2">
    <source>
        <dbReference type="SAM" id="Phobius"/>
    </source>
</evidence>
<feature type="region of interest" description="Disordered" evidence="1">
    <location>
        <begin position="313"/>
        <end position="348"/>
    </location>
</feature>
<feature type="compositionally biased region" description="Polar residues" evidence="1">
    <location>
        <begin position="265"/>
        <end position="290"/>
    </location>
</feature>